<keyword evidence="16" id="KW-1185">Reference proteome</keyword>
<evidence type="ECO:0000256" key="3">
    <source>
        <dbReference type="ARBA" id="ARBA00022553"/>
    </source>
</evidence>
<feature type="region of interest" description="Disordered" evidence="13">
    <location>
        <begin position="528"/>
        <end position="634"/>
    </location>
</feature>
<dbReference type="InterPro" id="IPR050108">
    <property type="entry name" value="CDK"/>
</dbReference>
<dbReference type="InterPro" id="IPR037770">
    <property type="entry name" value="CDK7"/>
</dbReference>
<comment type="catalytic activity">
    <reaction evidence="9">
        <text>L-seryl-[protein] + ATP = O-phospho-L-seryl-[protein] + ADP + H(+)</text>
        <dbReference type="Rhea" id="RHEA:17989"/>
        <dbReference type="Rhea" id="RHEA-COMP:9863"/>
        <dbReference type="Rhea" id="RHEA-COMP:11604"/>
        <dbReference type="ChEBI" id="CHEBI:15378"/>
        <dbReference type="ChEBI" id="CHEBI:29999"/>
        <dbReference type="ChEBI" id="CHEBI:30616"/>
        <dbReference type="ChEBI" id="CHEBI:83421"/>
        <dbReference type="ChEBI" id="CHEBI:456216"/>
        <dbReference type="EC" id="2.7.11.22"/>
    </reaction>
</comment>
<sequence length="688" mass="77281">MSATTGPPTSGTLSNATVIRRTLPFGNGNGNNTPLSSMAAESSGDVKLPNDDSDVSDNDDPDDLNTRTKKKYTKDRKLGEGAYAVVNLGHRRATATEPAVPVAIKKIKVNTEFRDGITMDAIREVKYLRELHHINIIALLDVFSSKNQNLCLVLEFLDSDLEMIIRDTSQTLSMGDIKSWMLMSLRGLWWCHKSFVIHRDIKPNNLLLAANGVLKLADFGLARSFADPKRHMTHQVITRWYRPPELFYGAKFYSSSVDIFSLGLVFCELMLRVPFLAGNTDLHQLELICQWLGTPTEENWPGVTTLPGYHEASGTLVKERGTDFFMNTFIAAGESGVDLLMKMLRLDPRKRCSAREALDSKWFSQEPYPTPPANLPKKGGGKGIEKVGSDLKRKAGELFNTPDERGKKRPQAIQPPPIPLPIPLPIQKLPIIPLTLPPSIQKSPPPPPFLPFMLLPALLPIRPPTFHQQLKHITQEQKHTVQQKDYTSSSSQSSDYDEDTIDRGWWIGEKPVISRKKKRALAVAQIPDGKENDATAGMEDCEMRDNDNEETEVGEDGGEDEDEEMGYTDDDTKYEDNEEMESKAGKFGSSSCAGPKDIDETQDDRKTNPDEGNDDDDNDDDDDEDDEAKEIRGLLNDLFTNRTGERMPNPLRSERVRNLIRGHPYEKHFKGLIRLYYSNPDSNPNYIR</sequence>
<feature type="binding site" evidence="11">
    <location>
        <begin position="78"/>
        <end position="86"/>
    </location>
    <ligand>
        <name>ATP</name>
        <dbReference type="ChEBI" id="CHEBI:30616"/>
    </ligand>
</feature>
<feature type="active site" description="Proton acceptor" evidence="10">
    <location>
        <position position="200"/>
    </location>
</feature>
<keyword evidence="3" id="KW-0597">Phosphoprotein</keyword>
<evidence type="ECO:0000256" key="12">
    <source>
        <dbReference type="PROSITE-ProRule" id="PRU10141"/>
    </source>
</evidence>
<dbReference type="SUPFAM" id="SSF56112">
    <property type="entry name" value="Protein kinase-like (PK-like)"/>
    <property type="match status" value="1"/>
</dbReference>
<dbReference type="HOGENOM" id="CLU_400052_0_0_1"/>
<evidence type="ECO:0000313" key="16">
    <source>
        <dbReference type="Proteomes" id="UP000008784"/>
    </source>
</evidence>
<name>G1XSV2_ARTOA</name>
<dbReference type="GO" id="GO:0005737">
    <property type="term" value="C:cytoplasm"/>
    <property type="evidence" value="ECO:0007669"/>
    <property type="project" value="TreeGrafter"/>
</dbReference>
<evidence type="ECO:0000256" key="5">
    <source>
        <dbReference type="ARBA" id="ARBA00022741"/>
    </source>
</evidence>
<feature type="compositionally biased region" description="Polar residues" evidence="13">
    <location>
        <begin position="30"/>
        <end position="40"/>
    </location>
</feature>
<feature type="binding site" evidence="12">
    <location>
        <position position="106"/>
    </location>
    <ligand>
        <name>ATP</name>
        <dbReference type="ChEBI" id="CHEBI:30616"/>
    </ligand>
</feature>
<comment type="catalytic activity">
    <reaction evidence="8">
        <text>L-threonyl-[protein] + ATP = O-phospho-L-threonyl-[protein] + ADP + H(+)</text>
        <dbReference type="Rhea" id="RHEA:46608"/>
        <dbReference type="Rhea" id="RHEA-COMP:11060"/>
        <dbReference type="Rhea" id="RHEA-COMP:11605"/>
        <dbReference type="ChEBI" id="CHEBI:15378"/>
        <dbReference type="ChEBI" id="CHEBI:30013"/>
        <dbReference type="ChEBI" id="CHEBI:30616"/>
        <dbReference type="ChEBI" id="CHEBI:61977"/>
        <dbReference type="ChEBI" id="CHEBI:456216"/>
        <dbReference type="EC" id="2.7.11.22"/>
    </reaction>
</comment>
<dbReference type="InterPro" id="IPR017441">
    <property type="entry name" value="Protein_kinase_ATP_BS"/>
</dbReference>
<dbReference type="eggNOG" id="KOG0659">
    <property type="taxonomic scope" value="Eukaryota"/>
</dbReference>
<dbReference type="PROSITE" id="PS50011">
    <property type="entry name" value="PROTEIN_KINASE_DOM"/>
    <property type="match status" value="1"/>
</dbReference>
<feature type="region of interest" description="Disordered" evidence="13">
    <location>
        <begin position="1"/>
        <end position="70"/>
    </location>
</feature>
<evidence type="ECO:0000256" key="11">
    <source>
        <dbReference type="PIRSR" id="PIRSR637770-2"/>
    </source>
</evidence>
<dbReference type="GO" id="GO:0045944">
    <property type="term" value="P:positive regulation of transcription by RNA polymerase II"/>
    <property type="evidence" value="ECO:0007669"/>
    <property type="project" value="TreeGrafter"/>
</dbReference>
<evidence type="ECO:0000256" key="8">
    <source>
        <dbReference type="ARBA" id="ARBA00047811"/>
    </source>
</evidence>
<dbReference type="RefSeq" id="XP_011127954.1">
    <property type="nucleotide sequence ID" value="XM_011129652.1"/>
</dbReference>
<dbReference type="PANTHER" id="PTHR24056">
    <property type="entry name" value="CELL DIVISION PROTEIN KINASE"/>
    <property type="match status" value="1"/>
</dbReference>
<evidence type="ECO:0000256" key="4">
    <source>
        <dbReference type="ARBA" id="ARBA00022679"/>
    </source>
</evidence>
<feature type="domain" description="Protein kinase" evidence="14">
    <location>
        <begin position="72"/>
        <end position="363"/>
    </location>
</feature>
<feature type="compositionally biased region" description="Basic and acidic residues" evidence="13">
    <location>
        <begin position="570"/>
        <end position="584"/>
    </location>
</feature>
<comment type="similarity">
    <text evidence="1">Belongs to the protein kinase superfamily. CMGC Ser/Thr protein kinase family. CDC2/CDKX subfamily.</text>
</comment>
<feature type="compositionally biased region" description="Acidic residues" evidence="13">
    <location>
        <begin position="611"/>
        <end position="628"/>
    </location>
</feature>
<dbReference type="GO" id="GO:0070985">
    <property type="term" value="C:transcription factor TFIIK complex"/>
    <property type="evidence" value="ECO:0007669"/>
    <property type="project" value="InterPro"/>
</dbReference>
<feature type="region of interest" description="Disordered" evidence="13">
    <location>
        <begin position="470"/>
        <end position="499"/>
    </location>
</feature>
<evidence type="ECO:0000256" key="1">
    <source>
        <dbReference type="ARBA" id="ARBA00006485"/>
    </source>
</evidence>
<feature type="compositionally biased region" description="Polar residues" evidence="13">
    <location>
        <begin position="1"/>
        <end position="17"/>
    </location>
</feature>
<dbReference type="PROSITE" id="PS00108">
    <property type="entry name" value="PROTEIN_KINASE_ST"/>
    <property type="match status" value="1"/>
</dbReference>
<comment type="caution">
    <text evidence="15">The sequence shown here is derived from an EMBL/GenBank/DDBJ whole genome shotgun (WGS) entry which is preliminary data.</text>
</comment>
<evidence type="ECO:0000256" key="6">
    <source>
        <dbReference type="ARBA" id="ARBA00022777"/>
    </source>
</evidence>
<dbReference type="GO" id="GO:0005524">
    <property type="term" value="F:ATP binding"/>
    <property type="evidence" value="ECO:0007669"/>
    <property type="project" value="UniProtKB-UniRule"/>
</dbReference>
<dbReference type="GeneID" id="22898880"/>
<feature type="compositionally biased region" description="Acidic residues" evidence="13">
    <location>
        <begin position="51"/>
        <end position="63"/>
    </location>
</feature>
<accession>G1XSV2</accession>
<dbReference type="InterPro" id="IPR000719">
    <property type="entry name" value="Prot_kinase_dom"/>
</dbReference>
<dbReference type="AlphaFoldDB" id="G1XSV2"/>
<feature type="binding site" evidence="11">
    <location>
        <position position="105"/>
    </location>
    <ligand>
        <name>ATP</name>
        <dbReference type="ChEBI" id="CHEBI:30616"/>
    </ligand>
</feature>
<feature type="compositionally biased region" description="Basic and acidic residues" evidence="13">
    <location>
        <begin position="596"/>
        <end position="609"/>
    </location>
</feature>
<dbReference type="Gene3D" id="1.10.510.10">
    <property type="entry name" value="Transferase(Phosphotransferase) domain 1"/>
    <property type="match status" value="1"/>
</dbReference>
<gene>
    <name evidence="15" type="ORF">AOL_s00215g450</name>
</gene>
<feature type="compositionally biased region" description="Acidic residues" evidence="13">
    <location>
        <begin position="547"/>
        <end position="569"/>
    </location>
</feature>
<dbReference type="InterPro" id="IPR011009">
    <property type="entry name" value="Kinase-like_dom_sf"/>
</dbReference>
<evidence type="ECO:0000256" key="10">
    <source>
        <dbReference type="PIRSR" id="PIRSR637770-1"/>
    </source>
</evidence>
<dbReference type="InterPro" id="IPR008271">
    <property type="entry name" value="Ser/Thr_kinase_AS"/>
</dbReference>
<protein>
    <recommendedName>
        <fullName evidence="14">Protein kinase domain-containing protein</fullName>
    </recommendedName>
</protein>
<keyword evidence="5 11" id="KW-0547">Nucleotide-binding</keyword>
<dbReference type="Proteomes" id="UP000008784">
    <property type="component" value="Unassembled WGS sequence"/>
</dbReference>
<evidence type="ECO:0000313" key="15">
    <source>
        <dbReference type="EMBL" id="EGX43714.1"/>
    </source>
</evidence>
<evidence type="ECO:0000256" key="9">
    <source>
        <dbReference type="ARBA" id="ARBA00048367"/>
    </source>
</evidence>
<evidence type="ECO:0000256" key="2">
    <source>
        <dbReference type="ARBA" id="ARBA00022527"/>
    </source>
</evidence>
<evidence type="ECO:0000256" key="13">
    <source>
        <dbReference type="SAM" id="MobiDB-lite"/>
    </source>
</evidence>
<dbReference type="Gene3D" id="3.30.200.20">
    <property type="entry name" value="Phosphorylase Kinase, domain 1"/>
    <property type="match status" value="1"/>
</dbReference>
<dbReference type="CDD" id="cd07841">
    <property type="entry name" value="STKc_CDK7"/>
    <property type="match status" value="1"/>
</dbReference>
<dbReference type="GO" id="GO:0004693">
    <property type="term" value="F:cyclin-dependent protein serine/threonine kinase activity"/>
    <property type="evidence" value="ECO:0007669"/>
    <property type="project" value="UniProtKB-EC"/>
</dbReference>
<keyword evidence="4" id="KW-0808">Transferase</keyword>
<keyword evidence="7 11" id="KW-0067">ATP-binding</keyword>
<dbReference type="SMART" id="SM00220">
    <property type="entry name" value="S_TKc"/>
    <property type="match status" value="1"/>
</dbReference>
<organism evidence="15 16">
    <name type="scientific">Arthrobotrys oligospora (strain ATCC 24927 / CBS 115.81 / DSM 1491)</name>
    <name type="common">Nematode-trapping fungus</name>
    <name type="synonym">Didymozoophaga oligospora</name>
    <dbReference type="NCBI Taxonomy" id="756982"/>
    <lineage>
        <taxon>Eukaryota</taxon>
        <taxon>Fungi</taxon>
        <taxon>Dikarya</taxon>
        <taxon>Ascomycota</taxon>
        <taxon>Pezizomycotina</taxon>
        <taxon>Orbiliomycetes</taxon>
        <taxon>Orbiliales</taxon>
        <taxon>Orbiliaceae</taxon>
        <taxon>Orbilia</taxon>
        <taxon>Orbilia oligospora</taxon>
    </lineage>
</organism>
<evidence type="ECO:0000259" key="14">
    <source>
        <dbReference type="PROSITE" id="PS50011"/>
    </source>
</evidence>
<dbReference type="EMBL" id="ADOT01000316">
    <property type="protein sequence ID" value="EGX43714.1"/>
    <property type="molecule type" value="Genomic_DNA"/>
</dbReference>
<evidence type="ECO:0000256" key="7">
    <source>
        <dbReference type="ARBA" id="ARBA00022840"/>
    </source>
</evidence>
<dbReference type="STRING" id="756982.G1XSV2"/>
<dbReference type="PROSITE" id="PS00107">
    <property type="entry name" value="PROTEIN_KINASE_ATP"/>
    <property type="match status" value="1"/>
</dbReference>
<dbReference type="OrthoDB" id="1732493at2759"/>
<dbReference type="InParanoid" id="G1XSV2"/>
<dbReference type="Pfam" id="PF00069">
    <property type="entry name" value="Pkinase"/>
    <property type="match status" value="1"/>
</dbReference>
<reference evidence="15 16" key="1">
    <citation type="journal article" date="2011" name="PLoS Pathog.">
        <title>Genomic and proteomic analyses of the fungus Arthrobotrys oligospora provide insights into nematode-trap formation.</title>
        <authorList>
            <person name="Yang J."/>
            <person name="Wang L."/>
            <person name="Ji X."/>
            <person name="Feng Y."/>
            <person name="Li X."/>
            <person name="Zou C."/>
            <person name="Xu J."/>
            <person name="Ren Y."/>
            <person name="Mi Q."/>
            <person name="Wu J."/>
            <person name="Liu S."/>
            <person name="Liu Y."/>
            <person name="Huang X."/>
            <person name="Wang H."/>
            <person name="Niu X."/>
            <person name="Li J."/>
            <person name="Liang L."/>
            <person name="Luo Y."/>
            <person name="Ji K."/>
            <person name="Zhou W."/>
            <person name="Yu Z."/>
            <person name="Li G."/>
            <person name="Liu Y."/>
            <person name="Li L."/>
            <person name="Qiao M."/>
            <person name="Feng L."/>
            <person name="Zhang K.-Q."/>
        </authorList>
    </citation>
    <scope>NUCLEOTIDE SEQUENCE [LARGE SCALE GENOMIC DNA]</scope>
    <source>
        <strain evidence="16">ATCC 24927 / CBS 115.81 / DSM 1491</strain>
    </source>
</reference>
<keyword evidence="6" id="KW-0418">Kinase</keyword>
<dbReference type="PANTHER" id="PTHR24056:SF0">
    <property type="entry name" value="CYCLIN-DEPENDENT KINASE 7"/>
    <property type="match status" value="1"/>
</dbReference>
<keyword evidence="2" id="KW-0723">Serine/threonine-protein kinase</keyword>
<dbReference type="FunFam" id="1.10.510.10:FF:000624">
    <property type="entry name" value="Mitogen-activated protein kinase"/>
    <property type="match status" value="1"/>
</dbReference>
<dbReference type="GO" id="GO:0008353">
    <property type="term" value="F:RNA polymerase II CTD heptapeptide repeat kinase activity"/>
    <property type="evidence" value="ECO:0007669"/>
    <property type="project" value="InterPro"/>
</dbReference>
<proteinExistence type="inferred from homology"/>
<feature type="region of interest" description="Disordered" evidence="13">
    <location>
        <begin position="363"/>
        <end position="383"/>
    </location>
</feature>